<name>A0A497E668_UNCAE</name>
<proteinExistence type="predicted"/>
<dbReference type="AlphaFoldDB" id="A0A497E668"/>
<dbReference type="NCBIfam" id="TIGR00277">
    <property type="entry name" value="HDIG"/>
    <property type="match status" value="1"/>
</dbReference>
<evidence type="ECO:0000259" key="1">
    <source>
        <dbReference type="PROSITE" id="PS51833"/>
    </source>
</evidence>
<dbReference type="SMART" id="SM00471">
    <property type="entry name" value="HDc"/>
    <property type="match status" value="1"/>
</dbReference>
<accession>A0A497E668</accession>
<gene>
    <name evidence="2" type="ORF">DRJ00_03495</name>
</gene>
<dbReference type="GO" id="GO:0016787">
    <property type="term" value="F:hydrolase activity"/>
    <property type="evidence" value="ECO:0007669"/>
    <property type="project" value="UniProtKB-KW"/>
</dbReference>
<reference evidence="2 3" key="1">
    <citation type="submission" date="2018-06" db="EMBL/GenBank/DDBJ databases">
        <title>Extensive metabolic versatility and redundancy in microbially diverse, dynamic hydrothermal sediments.</title>
        <authorList>
            <person name="Dombrowski N."/>
            <person name="Teske A."/>
            <person name="Baker B.J."/>
        </authorList>
    </citation>
    <scope>NUCLEOTIDE SEQUENCE [LARGE SCALE GENOMIC DNA]</scope>
    <source>
        <strain evidence="2">B47_G16</strain>
    </source>
</reference>
<evidence type="ECO:0000313" key="2">
    <source>
        <dbReference type="EMBL" id="RLE09701.1"/>
    </source>
</evidence>
<dbReference type="EMBL" id="QMPZ01000033">
    <property type="protein sequence ID" value="RLE09701.1"/>
    <property type="molecule type" value="Genomic_DNA"/>
</dbReference>
<dbReference type="InterPro" id="IPR006675">
    <property type="entry name" value="HDIG_dom"/>
</dbReference>
<organism evidence="2 3">
    <name type="scientific">Aerophobetes bacterium</name>
    <dbReference type="NCBI Taxonomy" id="2030807"/>
    <lineage>
        <taxon>Bacteria</taxon>
        <taxon>Candidatus Aerophobota</taxon>
    </lineage>
</organism>
<dbReference type="InterPro" id="IPR052340">
    <property type="entry name" value="RNase_Y/CdgJ"/>
</dbReference>
<dbReference type="Gene3D" id="1.10.3210.10">
    <property type="entry name" value="Hypothetical protein af1432"/>
    <property type="match status" value="1"/>
</dbReference>
<dbReference type="Pfam" id="PF08668">
    <property type="entry name" value="HDOD"/>
    <property type="match status" value="1"/>
</dbReference>
<dbReference type="PANTHER" id="PTHR33525:SF3">
    <property type="entry name" value="RIBONUCLEASE Y"/>
    <property type="match status" value="1"/>
</dbReference>
<protein>
    <submittedName>
        <fullName evidence="2">HD family phosphohydrolase</fullName>
    </submittedName>
</protein>
<dbReference type="InterPro" id="IPR013976">
    <property type="entry name" value="HDOD"/>
</dbReference>
<sequence length="306" mass="34809">MPILKAEENMKNISRSDKIRQIIGNISTLPTLPIIASQVMELTSNPRTSVRQLSEVISKDQSLATQILKIVNSAYYGFPRQISTIEHALVILGFNEIRNIAFAISILKVFPESSTSRYFDREKFWQHSIGSSIAARMLARALRYRVSGKAFIAGLIHDIGKIVLDQYAHSLFVEVIKRVQLEDISIYEAEQKVLKISHAEIGGWLVKRWNLPVEIEEAIKFHHRPEKATINPQLTATVHLSDILTRMSSIGSGGDEKIPFVDPAAWKNLKSLRPDLDETYLEYFLSLFKEEMKKSKALFDIFNKRG</sequence>
<dbReference type="InterPro" id="IPR003607">
    <property type="entry name" value="HD/PDEase_dom"/>
</dbReference>
<dbReference type="PANTHER" id="PTHR33525">
    <property type="match status" value="1"/>
</dbReference>
<keyword evidence="2" id="KW-0378">Hydrolase</keyword>
<evidence type="ECO:0000313" key="3">
    <source>
        <dbReference type="Proteomes" id="UP000279422"/>
    </source>
</evidence>
<dbReference type="Proteomes" id="UP000279422">
    <property type="component" value="Unassembled WGS sequence"/>
</dbReference>
<dbReference type="SUPFAM" id="SSF109604">
    <property type="entry name" value="HD-domain/PDEase-like"/>
    <property type="match status" value="1"/>
</dbReference>
<comment type="caution">
    <text evidence="2">The sequence shown here is derived from an EMBL/GenBank/DDBJ whole genome shotgun (WGS) entry which is preliminary data.</text>
</comment>
<dbReference type="PROSITE" id="PS51833">
    <property type="entry name" value="HDOD"/>
    <property type="match status" value="1"/>
</dbReference>
<feature type="domain" description="HDOD" evidence="1">
    <location>
        <begin position="29"/>
        <end position="225"/>
    </location>
</feature>